<dbReference type="AlphaFoldDB" id="A0A645J6H3"/>
<protein>
    <submittedName>
        <fullName evidence="1">Uncharacterized protein</fullName>
    </submittedName>
</protein>
<organism evidence="1">
    <name type="scientific">bioreactor metagenome</name>
    <dbReference type="NCBI Taxonomy" id="1076179"/>
    <lineage>
        <taxon>unclassified sequences</taxon>
        <taxon>metagenomes</taxon>
        <taxon>ecological metagenomes</taxon>
    </lineage>
</organism>
<evidence type="ECO:0000313" key="1">
    <source>
        <dbReference type="EMBL" id="MPN59056.1"/>
    </source>
</evidence>
<gene>
    <name evidence="1" type="ORF">SDC9_206774</name>
</gene>
<reference evidence="1" key="1">
    <citation type="submission" date="2019-08" db="EMBL/GenBank/DDBJ databases">
        <authorList>
            <person name="Kucharzyk K."/>
            <person name="Murdoch R.W."/>
            <person name="Higgins S."/>
            <person name="Loffler F."/>
        </authorList>
    </citation>
    <scope>NUCLEOTIDE SEQUENCE</scope>
</reference>
<dbReference type="EMBL" id="VSSQ01132591">
    <property type="protein sequence ID" value="MPN59056.1"/>
    <property type="molecule type" value="Genomic_DNA"/>
</dbReference>
<name>A0A645J6H3_9ZZZZ</name>
<proteinExistence type="predicted"/>
<sequence length="42" mass="4899">MDLVCRRIPDKHMALAHIQQYRQVLGRNHMAALEAHTLEAIF</sequence>
<accession>A0A645J6H3</accession>
<comment type="caution">
    <text evidence="1">The sequence shown here is derived from an EMBL/GenBank/DDBJ whole genome shotgun (WGS) entry which is preliminary data.</text>
</comment>